<organism evidence="2">
    <name type="scientific">Nitzschia sp.</name>
    <name type="common">in: diatoms</name>
    <dbReference type="NCBI Taxonomy" id="1884248"/>
    <lineage>
        <taxon>Eukaryota</taxon>
        <taxon>Sar</taxon>
        <taxon>Stramenopiles</taxon>
        <taxon>Ochrophyta</taxon>
        <taxon>Bacillariophyta</taxon>
        <taxon>Bacillariophyceae</taxon>
        <taxon>Bacillariophycidae</taxon>
        <taxon>Bacillariales</taxon>
        <taxon>Bacillariaceae</taxon>
        <taxon>Nitzschia</taxon>
    </lineage>
</organism>
<evidence type="ECO:0000313" key="2">
    <source>
        <dbReference type="EMBL" id="AWQ64287.1"/>
    </source>
</evidence>
<keyword evidence="1" id="KW-1133">Transmembrane helix</keyword>
<sequence>MPQFDFSTLSVVLFSSLVSAAVYYAFISLRLLPEIITVLKFRTKKLFKENSSSLNSVFLPNLFSYDIIVKRKS</sequence>
<protein>
    <submittedName>
        <fullName evidence="2">ATPase subunit 8</fullName>
    </submittedName>
</protein>
<dbReference type="GeneID" id="36957562"/>
<keyword evidence="1" id="KW-0812">Transmembrane</keyword>
<dbReference type="AlphaFoldDB" id="A0A2U9GIU7"/>
<reference evidence="2" key="1">
    <citation type="journal article" date="2018" name="Genome Biol. Evol.">
        <title>Recurrent loss, horizontal transfer, and the obscure origins of mitochondrial introns in diatoms (Bacillariophyta).</title>
        <authorList>
            <person name="Guillory W.X."/>
            <person name="Onyshchenko A."/>
            <person name="Ruck E.C."/>
            <person name="Parks M."/>
            <person name="Nakov T."/>
            <person name="Wickett N.J."/>
            <person name="Alverson A.J."/>
        </authorList>
    </citation>
    <scope>NUCLEOTIDE SEQUENCE</scope>
    <source>
        <strain evidence="2">4</strain>
    </source>
</reference>
<name>A0A2U9GIU7_9STRA</name>
<dbReference type="EMBL" id="MG182051">
    <property type="protein sequence ID" value="AWQ64287.1"/>
    <property type="molecule type" value="Genomic_DNA"/>
</dbReference>
<keyword evidence="1" id="KW-0472">Membrane</keyword>
<geneLocation type="mitochondrion" evidence="2"/>
<keyword evidence="2" id="KW-0496">Mitochondrion</keyword>
<feature type="transmembrane region" description="Helical" evidence="1">
    <location>
        <begin position="6"/>
        <end position="26"/>
    </location>
</feature>
<gene>
    <name evidence="2" type="primary">atp8</name>
    <name evidence="2" type="ORF">CP953_m07</name>
</gene>
<dbReference type="RefSeq" id="YP_009495557.1">
    <property type="nucleotide sequence ID" value="NC_037990.1"/>
</dbReference>
<evidence type="ECO:0000256" key="1">
    <source>
        <dbReference type="SAM" id="Phobius"/>
    </source>
</evidence>
<accession>A0A2U9GIU7</accession>
<proteinExistence type="predicted"/>